<dbReference type="SUPFAM" id="SSF81452">
    <property type="entry name" value="Cytochrome c oxidase subunit III-like"/>
    <property type="match status" value="1"/>
</dbReference>
<feature type="transmembrane region" description="Helical" evidence="8">
    <location>
        <begin position="93"/>
        <end position="112"/>
    </location>
</feature>
<dbReference type="InterPro" id="IPR035973">
    <property type="entry name" value="Cyt_c_oxidase_su3-like_sf"/>
</dbReference>
<dbReference type="PANTHER" id="PTHR11403:SF2">
    <property type="entry name" value="CYTOCHROME BO(3) UBIQUINOL OXIDASE SUBUNIT 3"/>
    <property type="match status" value="1"/>
</dbReference>
<dbReference type="AlphaFoldDB" id="A0A074LH90"/>
<dbReference type="Gene3D" id="1.20.120.80">
    <property type="entry name" value="Cytochrome c oxidase, subunit III, four-helix bundle"/>
    <property type="match status" value="1"/>
</dbReference>
<dbReference type="PANTHER" id="PTHR11403">
    <property type="entry name" value="CYTOCHROME C OXIDASE SUBUNIT III"/>
    <property type="match status" value="1"/>
</dbReference>
<dbReference type="GO" id="GO:0004129">
    <property type="term" value="F:cytochrome-c oxidase activity"/>
    <property type="evidence" value="ECO:0007669"/>
    <property type="project" value="InterPro"/>
</dbReference>
<keyword evidence="11" id="KW-1185">Reference proteome</keyword>
<feature type="transmembrane region" description="Helical" evidence="8">
    <location>
        <begin position="132"/>
        <end position="155"/>
    </location>
</feature>
<dbReference type="eggNOG" id="COG1845">
    <property type="taxonomic scope" value="Bacteria"/>
</dbReference>
<evidence type="ECO:0000256" key="8">
    <source>
        <dbReference type="SAM" id="Phobius"/>
    </source>
</evidence>
<evidence type="ECO:0000256" key="5">
    <source>
        <dbReference type="ARBA" id="ARBA00022989"/>
    </source>
</evidence>
<dbReference type="PROSITE" id="PS50253">
    <property type="entry name" value="COX3"/>
    <property type="match status" value="1"/>
</dbReference>
<dbReference type="InterPro" id="IPR013833">
    <property type="entry name" value="Cyt_c_oxidase_su3_a-hlx"/>
</dbReference>
<dbReference type="GO" id="GO:0019646">
    <property type="term" value="P:aerobic electron transport chain"/>
    <property type="evidence" value="ECO:0007669"/>
    <property type="project" value="InterPro"/>
</dbReference>
<dbReference type="InterPro" id="IPR000298">
    <property type="entry name" value="Cyt_c_oxidase-like_su3"/>
</dbReference>
<organism evidence="10 11">
    <name type="scientific">Anditalea andensis</name>
    <dbReference type="NCBI Taxonomy" id="1048983"/>
    <lineage>
        <taxon>Bacteria</taxon>
        <taxon>Pseudomonadati</taxon>
        <taxon>Bacteroidota</taxon>
        <taxon>Cytophagia</taxon>
        <taxon>Cytophagales</taxon>
        <taxon>Cytophagaceae</taxon>
        <taxon>Anditalea</taxon>
    </lineage>
</organism>
<keyword evidence="3" id="KW-1003">Cell membrane</keyword>
<feature type="transmembrane region" description="Helical" evidence="8">
    <location>
        <begin position="183"/>
        <end position="203"/>
    </location>
</feature>
<evidence type="ECO:0000256" key="1">
    <source>
        <dbReference type="ARBA" id="ARBA00004651"/>
    </source>
</evidence>
<evidence type="ECO:0000256" key="4">
    <source>
        <dbReference type="ARBA" id="ARBA00022692"/>
    </source>
</evidence>
<proteinExistence type="inferred from homology"/>
<evidence type="ECO:0000256" key="6">
    <source>
        <dbReference type="ARBA" id="ARBA00023136"/>
    </source>
</evidence>
<name>A0A074LH90_9BACT</name>
<comment type="subcellular location">
    <subcellularLocation>
        <location evidence="1 7">Cell membrane</location>
        <topology evidence="1 7">Multi-pass membrane protein</topology>
    </subcellularLocation>
</comment>
<feature type="transmembrane region" description="Helical" evidence="8">
    <location>
        <begin position="21"/>
        <end position="43"/>
    </location>
</feature>
<dbReference type="STRING" id="1048983.EL17_12265"/>
<comment type="caution">
    <text evidence="10">The sequence shown here is derived from an EMBL/GenBank/DDBJ whole genome shotgun (WGS) entry which is preliminary data.</text>
</comment>
<reference evidence="10 11" key="1">
    <citation type="submission" date="2014-04" db="EMBL/GenBank/DDBJ databases">
        <title>Characterization and application of a salt tolerant electro-active bacterium.</title>
        <authorList>
            <person name="Yang L."/>
            <person name="Wei S."/>
            <person name="Tay Q.X.M."/>
        </authorList>
    </citation>
    <scope>NUCLEOTIDE SEQUENCE [LARGE SCALE GENOMIC DNA]</scope>
    <source>
        <strain evidence="10 11">LY1</strain>
    </source>
</reference>
<evidence type="ECO:0000256" key="7">
    <source>
        <dbReference type="RuleBase" id="RU003376"/>
    </source>
</evidence>
<dbReference type="Proteomes" id="UP000027821">
    <property type="component" value="Unassembled WGS sequence"/>
</dbReference>
<evidence type="ECO:0000256" key="3">
    <source>
        <dbReference type="ARBA" id="ARBA00022475"/>
    </source>
</evidence>
<keyword evidence="6 8" id="KW-0472">Membrane</keyword>
<dbReference type="EMBL" id="JMIH01000022">
    <property type="protein sequence ID" value="KEO73127.1"/>
    <property type="molecule type" value="Genomic_DNA"/>
</dbReference>
<sequence>MLMSARKYLRIIEKLHPYQTIMYLGMFGSGLIFLFLALAFFFTHNPALIHLNEIRMPYAFLISSIVMVGSGFYVGRLIPLFEQEKFWEVRKMLSITLMLGLLFIVLQVIGWIELGDMGLHFTGIPYSSFLYVLTGIHIFHLLGALIYGLMITFYFNKIKNDTVKVFLVMINPFEKMKLSLFTLYWYFMDGIWLVLFILFFLSFN</sequence>
<evidence type="ECO:0000259" key="9">
    <source>
        <dbReference type="PROSITE" id="PS50253"/>
    </source>
</evidence>
<dbReference type="InterPro" id="IPR024791">
    <property type="entry name" value="Cyt_c/ubiquinol_Oxase_su3"/>
</dbReference>
<comment type="similarity">
    <text evidence="2 7">Belongs to the cytochrome c oxidase subunit 3 family.</text>
</comment>
<protein>
    <recommendedName>
        <fullName evidence="9">Heme-copper oxidase subunit III family profile domain-containing protein</fullName>
    </recommendedName>
</protein>
<keyword evidence="4 7" id="KW-0812">Transmembrane</keyword>
<evidence type="ECO:0000313" key="10">
    <source>
        <dbReference type="EMBL" id="KEO73127.1"/>
    </source>
</evidence>
<evidence type="ECO:0000256" key="2">
    <source>
        <dbReference type="ARBA" id="ARBA00010581"/>
    </source>
</evidence>
<accession>A0A074LH90</accession>
<feature type="transmembrane region" description="Helical" evidence="8">
    <location>
        <begin position="58"/>
        <end position="81"/>
    </location>
</feature>
<gene>
    <name evidence="10" type="ORF">EL17_12265</name>
</gene>
<dbReference type="GO" id="GO:0005886">
    <property type="term" value="C:plasma membrane"/>
    <property type="evidence" value="ECO:0007669"/>
    <property type="project" value="UniProtKB-SubCell"/>
</dbReference>
<feature type="domain" description="Heme-copper oxidase subunit III family profile" evidence="9">
    <location>
        <begin position="22"/>
        <end position="204"/>
    </location>
</feature>
<keyword evidence="5 8" id="KW-1133">Transmembrane helix</keyword>
<evidence type="ECO:0000313" key="11">
    <source>
        <dbReference type="Proteomes" id="UP000027821"/>
    </source>
</evidence>